<evidence type="ECO:0000313" key="4">
    <source>
        <dbReference type="Proteomes" id="UP000642284"/>
    </source>
</evidence>
<dbReference type="RefSeq" id="WP_187816310.1">
    <property type="nucleotide sequence ID" value="NZ_JACTVJ010000012.1"/>
</dbReference>
<name>A0ABR7SKB1_9ACTN</name>
<dbReference type="PROSITE" id="PS50005">
    <property type="entry name" value="TPR"/>
    <property type="match status" value="1"/>
</dbReference>
<evidence type="ECO:0008006" key="5">
    <source>
        <dbReference type="Google" id="ProtNLM"/>
    </source>
</evidence>
<organism evidence="3 4">
    <name type="scientific">Streptomyces polyasparticus</name>
    <dbReference type="NCBI Taxonomy" id="2767826"/>
    <lineage>
        <taxon>Bacteria</taxon>
        <taxon>Bacillati</taxon>
        <taxon>Actinomycetota</taxon>
        <taxon>Actinomycetes</taxon>
        <taxon>Kitasatosporales</taxon>
        <taxon>Streptomycetaceae</taxon>
        <taxon>Streptomyces</taxon>
    </lineage>
</organism>
<sequence>MTRQPNRALAALLAESGWTYGELALAVNDLGAHHGLRLRYDRSSVAHWLKGSRPKEPVVQVMAQVFAQRCGRLVTPADLDMATDDSPAPAPGLHAGPREVLESLVKLCRHQNTGKAPPLTGPSAVERVRDPGWHPRTRTTSPGLSEEPVARLHLVSEMSDTLLCRYGSHGRTALERYVADEAASAQVMRRPRQAAAHLIVCARLAYTLAAMTADEGRAGLALRYHRAALLLARLGQDRGLYAITLRAMSAQALAQGATARAEELITQALRNSEQAAPAVRAFVLGQQALVLAHSRRQATALDTLRAAERAYRLHGDTGADAFTHYPVAGLHYQRGELLFALRDNHGAADAYREALAAQPRTQHLARALTHRRLGSVFHRQHRWDEATVHWNEFLARYPQVRSARADRDLARVVREARTAGGARGVLDRARALQRVNSTGRAL</sequence>
<dbReference type="EMBL" id="JACTVJ010000012">
    <property type="protein sequence ID" value="MBC9715867.1"/>
    <property type="molecule type" value="Genomic_DNA"/>
</dbReference>
<reference evidence="3 4" key="1">
    <citation type="submission" date="2020-08" db="EMBL/GenBank/DDBJ databases">
        <title>Genemic of Streptomyces polyaspartic.</title>
        <authorList>
            <person name="Liu W."/>
        </authorList>
    </citation>
    <scope>NUCLEOTIDE SEQUENCE [LARGE SCALE GENOMIC DNA]</scope>
    <source>
        <strain evidence="3 4">TRM66268-LWL</strain>
    </source>
</reference>
<accession>A0ABR7SKB1</accession>
<evidence type="ECO:0000313" key="3">
    <source>
        <dbReference type="EMBL" id="MBC9715867.1"/>
    </source>
</evidence>
<evidence type="ECO:0000256" key="1">
    <source>
        <dbReference type="PROSITE-ProRule" id="PRU00339"/>
    </source>
</evidence>
<protein>
    <recommendedName>
        <fullName evidence="5">Transcriptional regulator</fullName>
    </recommendedName>
</protein>
<dbReference type="Proteomes" id="UP000642284">
    <property type="component" value="Unassembled WGS sequence"/>
</dbReference>
<dbReference type="SMART" id="SM00028">
    <property type="entry name" value="TPR"/>
    <property type="match status" value="2"/>
</dbReference>
<keyword evidence="4" id="KW-1185">Reference proteome</keyword>
<dbReference type="SUPFAM" id="SSF48452">
    <property type="entry name" value="TPR-like"/>
    <property type="match status" value="1"/>
</dbReference>
<dbReference type="InterPro" id="IPR011990">
    <property type="entry name" value="TPR-like_helical_dom_sf"/>
</dbReference>
<feature type="repeat" description="TPR" evidence="1">
    <location>
        <begin position="328"/>
        <end position="361"/>
    </location>
</feature>
<dbReference type="Gene3D" id="1.25.40.10">
    <property type="entry name" value="Tetratricopeptide repeat domain"/>
    <property type="match status" value="1"/>
</dbReference>
<comment type="caution">
    <text evidence="3">The sequence shown here is derived from an EMBL/GenBank/DDBJ whole genome shotgun (WGS) entry which is preliminary data.</text>
</comment>
<dbReference type="InterPro" id="IPR019734">
    <property type="entry name" value="TPR_rpt"/>
</dbReference>
<feature type="region of interest" description="Disordered" evidence="2">
    <location>
        <begin position="113"/>
        <end position="145"/>
    </location>
</feature>
<gene>
    <name evidence="3" type="ORF">H9Y04_25330</name>
</gene>
<evidence type="ECO:0000256" key="2">
    <source>
        <dbReference type="SAM" id="MobiDB-lite"/>
    </source>
</evidence>
<proteinExistence type="predicted"/>
<keyword evidence="1" id="KW-0802">TPR repeat</keyword>